<dbReference type="OrthoDB" id="3784946at2"/>
<evidence type="ECO:0000313" key="2">
    <source>
        <dbReference type="Proteomes" id="UP000316560"/>
    </source>
</evidence>
<reference evidence="1 2" key="1">
    <citation type="submission" date="2019-06" db="EMBL/GenBank/DDBJ databases">
        <title>Sequencing the genomes of 1000 actinobacteria strains.</title>
        <authorList>
            <person name="Klenk H.-P."/>
        </authorList>
    </citation>
    <scope>NUCLEOTIDE SEQUENCE [LARGE SCALE GENOMIC DNA]</scope>
    <source>
        <strain evidence="1 2">DSM 21947</strain>
    </source>
</reference>
<dbReference type="RefSeq" id="WP_141990903.1">
    <property type="nucleotide sequence ID" value="NZ_VFRA01000001.1"/>
</dbReference>
<accession>A0A8H2K819</accession>
<dbReference type="Proteomes" id="UP000316560">
    <property type="component" value="Unassembled WGS sequence"/>
</dbReference>
<dbReference type="AlphaFoldDB" id="A0A8H2K819"/>
<sequence>MNIFGSASRRYPPARLVVLPLAVLIAAAALTAGSGMDFRSSSEVTTQSATSGALSSSNGRANSAIFSLGNLKPGDSLTGSAVIANSGWLAERGTNGLVKKDNLSLTIAVATAPTTPIWAGTFGELTREGPLSLRGDGTPREYIFTVTLASSADNTEQGSTASASYQWFGADSTAGRNQAPAR</sequence>
<proteinExistence type="predicted"/>
<comment type="caution">
    <text evidence="1">The sequence shown here is derived from an EMBL/GenBank/DDBJ whole genome shotgun (WGS) entry which is preliminary data.</text>
</comment>
<name>A0A8H2K819_9MICO</name>
<protein>
    <recommendedName>
        <fullName evidence="3">Camelysin-like metallo-endopeptidase</fullName>
    </recommendedName>
</protein>
<dbReference type="EMBL" id="VFRA01000001">
    <property type="protein sequence ID" value="TQO20609.1"/>
    <property type="molecule type" value="Genomic_DNA"/>
</dbReference>
<keyword evidence="2" id="KW-1185">Reference proteome</keyword>
<evidence type="ECO:0008006" key="3">
    <source>
        <dbReference type="Google" id="ProtNLM"/>
    </source>
</evidence>
<evidence type="ECO:0000313" key="1">
    <source>
        <dbReference type="EMBL" id="TQO20609.1"/>
    </source>
</evidence>
<gene>
    <name evidence="1" type="ORF">FB472_2247</name>
</gene>
<organism evidence="1 2">
    <name type="scientific">Rhodoglobus vestalii</name>
    <dbReference type="NCBI Taxonomy" id="193384"/>
    <lineage>
        <taxon>Bacteria</taxon>
        <taxon>Bacillati</taxon>
        <taxon>Actinomycetota</taxon>
        <taxon>Actinomycetes</taxon>
        <taxon>Micrococcales</taxon>
        <taxon>Microbacteriaceae</taxon>
        <taxon>Rhodoglobus</taxon>
    </lineage>
</organism>